<reference evidence="3 4" key="1">
    <citation type="submission" date="2019-07" db="EMBL/GenBank/DDBJ databases">
        <title>Draft genome assembly of a fouling barnacle, Amphibalanus amphitrite (Darwin, 1854): The first reference genome for Thecostraca.</title>
        <authorList>
            <person name="Kim W."/>
        </authorList>
    </citation>
    <scope>NUCLEOTIDE SEQUENCE [LARGE SCALE GENOMIC DNA]</scope>
    <source>
        <strain evidence="3">SNU_AA5</strain>
        <tissue evidence="3">Soma without cirri and trophi</tissue>
    </source>
</reference>
<feature type="region of interest" description="Disordered" evidence="1">
    <location>
        <begin position="138"/>
        <end position="300"/>
    </location>
</feature>
<dbReference type="PANTHER" id="PTHR15286">
    <property type="entry name" value="RAS-ASSOCIATING DOMAIN CONTAINING PROTEIN"/>
    <property type="match status" value="1"/>
</dbReference>
<evidence type="ECO:0000259" key="2">
    <source>
        <dbReference type="PROSITE" id="PS50200"/>
    </source>
</evidence>
<evidence type="ECO:0000313" key="4">
    <source>
        <dbReference type="Proteomes" id="UP000440578"/>
    </source>
</evidence>
<dbReference type="PANTHER" id="PTHR15286:SF6">
    <property type="entry name" value="GH01133P"/>
    <property type="match status" value="1"/>
</dbReference>
<sequence>MELKVWVDGIQRIVCGVTEATSCQDVVYALAHATGRTGRFTLIERWRNNERLLAPQENPVKVLMKWGEYSSDVQFILLRSPLEAKSPSRARRSGRSSRGPSEPSPPSPDTSTTVLSPELQRRRSELRLLEHVKRGTVGVVRGVQQRPADEPWPPAGPAAPPPPPPPRLTDKPGLNDSVSSADTSLNTSHDRVPGLRRAGEAAPSPGPRFSTPPPYRDPPPPAAGRAGPRRPPPYREPPPPPPPPGRSPSGSGSSQSSSPLRPAPQPPPPAAPLSSQIPDGSGTPPGHPAKGRGPGRRLATDQYAMEEVVYNSQYRELLSVVNAQKHQLSSLQADVTKCDAEIVYLEEFQREQDVQLSAVRSEASRLEALLAERNQEIAEAEEKAEELRRESEEGERIKTESEQLKEKLASCETELKTYSEKIRDLGGSLKSEQERSDQEAQLTQQQLEQLAAQLSALQEQSDRTETERADLETQIGQLGEQLLERQRRVEQLLEELKTVNLESLRMSGTEELAKVTEGPAKSGVSRQLIGSPRQLESAVPTSKNPHGVWV</sequence>
<feature type="compositionally biased region" description="Pro residues" evidence="1">
    <location>
        <begin position="150"/>
        <end position="167"/>
    </location>
</feature>
<dbReference type="PROSITE" id="PS50200">
    <property type="entry name" value="RA"/>
    <property type="match status" value="1"/>
</dbReference>
<dbReference type="InterPro" id="IPR048945">
    <property type="entry name" value="RASSF8/10_RA"/>
</dbReference>
<dbReference type="CDD" id="cd16134">
    <property type="entry name" value="RA_RASSF8"/>
    <property type="match status" value="1"/>
</dbReference>
<feature type="compositionally biased region" description="Low complexity" evidence="1">
    <location>
        <begin position="247"/>
        <end position="260"/>
    </location>
</feature>
<dbReference type="GO" id="GO:0007165">
    <property type="term" value="P:signal transduction"/>
    <property type="evidence" value="ECO:0007669"/>
    <property type="project" value="InterPro"/>
</dbReference>
<dbReference type="Pfam" id="PF21712">
    <property type="entry name" value="RASSF8-10_RA"/>
    <property type="match status" value="1"/>
</dbReference>
<protein>
    <submittedName>
        <fullName evidence="3">Ras association domain-containing protein 8</fullName>
    </submittedName>
</protein>
<dbReference type="EMBL" id="VIIS01002118">
    <property type="protein sequence ID" value="KAF0288304.1"/>
    <property type="molecule type" value="Genomic_DNA"/>
</dbReference>
<feature type="region of interest" description="Disordered" evidence="1">
    <location>
        <begin position="381"/>
        <end position="402"/>
    </location>
</feature>
<evidence type="ECO:0000256" key="1">
    <source>
        <dbReference type="SAM" id="MobiDB-lite"/>
    </source>
</evidence>
<dbReference type="Gene3D" id="1.10.287.1490">
    <property type="match status" value="1"/>
</dbReference>
<feature type="compositionally biased region" description="Pro residues" evidence="1">
    <location>
        <begin position="204"/>
        <end position="222"/>
    </location>
</feature>
<keyword evidence="4" id="KW-1185">Reference proteome</keyword>
<feature type="domain" description="Ras-associating" evidence="2">
    <location>
        <begin position="1"/>
        <end position="82"/>
    </location>
</feature>
<feature type="compositionally biased region" description="Pro residues" evidence="1">
    <location>
        <begin position="261"/>
        <end position="271"/>
    </location>
</feature>
<organism evidence="3 4">
    <name type="scientific">Amphibalanus amphitrite</name>
    <name type="common">Striped barnacle</name>
    <name type="synonym">Balanus amphitrite</name>
    <dbReference type="NCBI Taxonomy" id="1232801"/>
    <lineage>
        <taxon>Eukaryota</taxon>
        <taxon>Metazoa</taxon>
        <taxon>Ecdysozoa</taxon>
        <taxon>Arthropoda</taxon>
        <taxon>Crustacea</taxon>
        <taxon>Multicrustacea</taxon>
        <taxon>Cirripedia</taxon>
        <taxon>Thoracica</taxon>
        <taxon>Thoracicalcarea</taxon>
        <taxon>Balanomorpha</taxon>
        <taxon>Balanoidea</taxon>
        <taxon>Balanidae</taxon>
        <taxon>Amphibalaninae</taxon>
        <taxon>Amphibalanus</taxon>
    </lineage>
</organism>
<comment type="caution">
    <text evidence="3">The sequence shown here is derived from an EMBL/GenBank/DDBJ whole genome shotgun (WGS) entry which is preliminary data.</text>
</comment>
<dbReference type="InterPro" id="IPR048944">
    <property type="entry name" value="RASSF8_RA"/>
</dbReference>
<dbReference type="SUPFAM" id="SSF54236">
    <property type="entry name" value="Ubiquitin-like"/>
    <property type="match status" value="1"/>
</dbReference>
<name>A0A6A4V9T4_AMPAM</name>
<feature type="region of interest" description="Disordered" evidence="1">
    <location>
        <begin position="512"/>
        <end position="550"/>
    </location>
</feature>
<dbReference type="SMART" id="SM00314">
    <property type="entry name" value="RA"/>
    <property type="match status" value="1"/>
</dbReference>
<dbReference type="OrthoDB" id="10051571at2759"/>
<feature type="region of interest" description="Disordered" evidence="1">
    <location>
        <begin position="84"/>
        <end position="118"/>
    </location>
</feature>
<gene>
    <name evidence="3" type="primary">RASSF8</name>
    <name evidence="3" type="ORF">FJT64_013291</name>
</gene>
<feature type="compositionally biased region" description="Polar residues" evidence="1">
    <location>
        <begin position="176"/>
        <end position="187"/>
    </location>
</feature>
<dbReference type="Gene3D" id="3.10.20.90">
    <property type="entry name" value="Phosphatidylinositol 3-kinase Catalytic Subunit, Chain A, domain 1"/>
    <property type="match status" value="1"/>
</dbReference>
<dbReference type="AlphaFoldDB" id="A0A6A4V9T4"/>
<feature type="compositionally biased region" description="Basic and acidic residues" evidence="1">
    <location>
        <begin position="188"/>
        <end position="199"/>
    </location>
</feature>
<feature type="compositionally biased region" description="Pro residues" evidence="1">
    <location>
        <begin position="229"/>
        <end position="246"/>
    </location>
</feature>
<dbReference type="Proteomes" id="UP000440578">
    <property type="component" value="Unassembled WGS sequence"/>
</dbReference>
<dbReference type="InterPro" id="IPR000159">
    <property type="entry name" value="RA_dom"/>
</dbReference>
<proteinExistence type="predicted"/>
<accession>A0A6A4V9T4</accession>
<evidence type="ECO:0000313" key="3">
    <source>
        <dbReference type="EMBL" id="KAF0288304.1"/>
    </source>
</evidence>
<dbReference type="InterPro" id="IPR033593">
    <property type="entry name" value="N-RASSF"/>
</dbReference>
<dbReference type="InterPro" id="IPR029071">
    <property type="entry name" value="Ubiquitin-like_domsf"/>
</dbReference>
<feature type="compositionally biased region" description="Basic and acidic residues" evidence="1">
    <location>
        <begin position="385"/>
        <end position="402"/>
    </location>
</feature>